<protein>
    <submittedName>
        <fullName evidence="1">Uncharacterized protein</fullName>
    </submittedName>
</protein>
<dbReference type="Proteomes" id="UP000198793">
    <property type="component" value="Unassembled WGS sequence"/>
</dbReference>
<name>A0A1H0HG55_9HYPH</name>
<keyword evidence="2" id="KW-1185">Reference proteome</keyword>
<reference evidence="1 2" key="1">
    <citation type="submission" date="2016-10" db="EMBL/GenBank/DDBJ databases">
        <authorList>
            <person name="de Groot N.N."/>
        </authorList>
    </citation>
    <scope>NUCLEOTIDE SEQUENCE [LARGE SCALE GENOMIC DNA]</scope>
    <source>
        <strain evidence="2">L7-484,KACC 16230,DSM 25025</strain>
    </source>
</reference>
<dbReference type="EMBL" id="FNIT01000004">
    <property type="protein sequence ID" value="SDO18142.1"/>
    <property type="molecule type" value="Genomic_DNA"/>
</dbReference>
<evidence type="ECO:0000313" key="2">
    <source>
        <dbReference type="Proteomes" id="UP000198793"/>
    </source>
</evidence>
<evidence type="ECO:0000313" key="1">
    <source>
        <dbReference type="EMBL" id="SDO18142.1"/>
    </source>
</evidence>
<organism evidence="1 2">
    <name type="scientific">Aureimonas jatrophae</name>
    <dbReference type="NCBI Taxonomy" id="1166073"/>
    <lineage>
        <taxon>Bacteria</taxon>
        <taxon>Pseudomonadati</taxon>
        <taxon>Pseudomonadota</taxon>
        <taxon>Alphaproteobacteria</taxon>
        <taxon>Hyphomicrobiales</taxon>
        <taxon>Aurantimonadaceae</taxon>
        <taxon>Aureimonas</taxon>
    </lineage>
</organism>
<gene>
    <name evidence="1" type="ORF">SAMN05192530_10483</name>
</gene>
<dbReference type="STRING" id="1166073.SAMN05192530_10483"/>
<dbReference type="AlphaFoldDB" id="A0A1H0HG55"/>
<proteinExistence type="predicted"/>
<accession>A0A1H0HG55</accession>
<sequence length="51" mass="5951">MTYRLARDRCANEFDRPCRRAWVVITNQQFEALVVNRGTAPGKLEAERVEL</sequence>